<evidence type="ECO:0000259" key="3">
    <source>
        <dbReference type="Pfam" id="PF09811"/>
    </source>
</evidence>
<evidence type="ECO:0000256" key="2">
    <source>
        <dbReference type="SAM" id="MobiDB-lite"/>
    </source>
</evidence>
<feature type="region of interest" description="Disordered" evidence="2">
    <location>
        <begin position="190"/>
        <end position="223"/>
    </location>
</feature>
<dbReference type="InterPro" id="IPR052436">
    <property type="entry name" value="LTO1_adapter"/>
</dbReference>
<dbReference type="InterPro" id="IPR019191">
    <property type="entry name" value="Essential_protein_Yae1_N"/>
</dbReference>
<dbReference type="PANTHER" id="PTHR28532">
    <property type="entry name" value="GEO13458P1"/>
    <property type="match status" value="1"/>
</dbReference>
<feature type="compositionally biased region" description="Low complexity" evidence="2">
    <location>
        <begin position="191"/>
        <end position="206"/>
    </location>
</feature>
<feature type="region of interest" description="Disordered" evidence="2">
    <location>
        <begin position="69"/>
        <end position="137"/>
    </location>
</feature>
<evidence type="ECO:0000313" key="4">
    <source>
        <dbReference type="EMBL" id="EMR65711.1"/>
    </source>
</evidence>
<name>M7T7C9_EUTLA</name>
<dbReference type="KEGG" id="ela:UCREL1_7309"/>
<sequence>MTSDDIFDDVLNLEEDFYQEGYEHGYRDGAEGGRVEGRSVGMKQGYEKFVEAGRLQGRALVWANRIPRLRSLPPAQSQPSKEEVPKSPQTESSSPSTIHTSSHPGENAGNSVDGEDRHNRSRSRRLPDLMPSNNARLEKNVATLYGMVEPGTLSTRNEDEAVNDFDSRLKGAQGKLKVIERVVGEKITMADSDSGLSSSPTTTGGPKNSNIEDIGRIPVPKQE</sequence>
<reference evidence="5" key="1">
    <citation type="journal article" date="2013" name="Genome Announc.">
        <title>Draft genome sequence of the grapevine dieback fungus Eutypa lata UCR-EL1.</title>
        <authorList>
            <person name="Blanco-Ulate B."/>
            <person name="Rolshausen P.E."/>
            <person name="Cantu D."/>
        </authorList>
    </citation>
    <scope>NUCLEOTIDE SEQUENCE [LARGE SCALE GENOMIC DNA]</scope>
    <source>
        <strain evidence="5">UCR-EL1</strain>
    </source>
</reference>
<gene>
    <name evidence="4" type="ORF">UCREL1_7309</name>
</gene>
<dbReference type="AlphaFoldDB" id="M7T7C9"/>
<dbReference type="EMBL" id="KB706801">
    <property type="protein sequence ID" value="EMR65711.1"/>
    <property type="molecule type" value="Genomic_DNA"/>
</dbReference>
<evidence type="ECO:0000313" key="5">
    <source>
        <dbReference type="Proteomes" id="UP000012174"/>
    </source>
</evidence>
<dbReference type="Proteomes" id="UP000012174">
    <property type="component" value="Unassembled WGS sequence"/>
</dbReference>
<proteinExistence type="inferred from homology"/>
<evidence type="ECO:0000256" key="1">
    <source>
        <dbReference type="ARBA" id="ARBA00038090"/>
    </source>
</evidence>
<comment type="similarity">
    <text evidence="1">Belongs to the LTO1 family.</text>
</comment>
<dbReference type="Pfam" id="PF09811">
    <property type="entry name" value="Yae1_N"/>
    <property type="match status" value="1"/>
</dbReference>
<dbReference type="eggNOG" id="ENOG502S9TX">
    <property type="taxonomic scope" value="Eukaryota"/>
</dbReference>
<accession>M7T7C9</accession>
<protein>
    <submittedName>
        <fullName evidence="4">Putative duf1715 domain-containing protein</fullName>
    </submittedName>
</protein>
<dbReference type="PANTHER" id="PTHR28532:SF1">
    <property type="entry name" value="ORAL CANCER OVEREXPRESSED 1"/>
    <property type="match status" value="1"/>
</dbReference>
<dbReference type="OrthoDB" id="48036at2759"/>
<feature type="domain" description="Essential protein Yae1 N-terminal" evidence="3">
    <location>
        <begin position="21"/>
        <end position="59"/>
    </location>
</feature>
<dbReference type="OMA" id="QFYNEGY"/>
<dbReference type="STRING" id="1287681.M7T7C9"/>
<dbReference type="HOGENOM" id="CLU_093235_1_0_1"/>
<keyword evidence="5" id="KW-1185">Reference proteome</keyword>
<feature type="compositionally biased region" description="Low complexity" evidence="2">
    <location>
        <begin position="92"/>
        <end position="104"/>
    </location>
</feature>
<organism evidence="4 5">
    <name type="scientific">Eutypa lata (strain UCR-EL1)</name>
    <name type="common">Grapevine dieback disease fungus</name>
    <name type="synonym">Eutypa armeniacae</name>
    <dbReference type="NCBI Taxonomy" id="1287681"/>
    <lineage>
        <taxon>Eukaryota</taxon>
        <taxon>Fungi</taxon>
        <taxon>Dikarya</taxon>
        <taxon>Ascomycota</taxon>
        <taxon>Pezizomycotina</taxon>
        <taxon>Sordariomycetes</taxon>
        <taxon>Xylariomycetidae</taxon>
        <taxon>Xylariales</taxon>
        <taxon>Diatrypaceae</taxon>
        <taxon>Eutypa</taxon>
    </lineage>
</organism>